<dbReference type="Pfam" id="PF16326">
    <property type="entry name" value="ABC_tran_CTD"/>
    <property type="match status" value="1"/>
</dbReference>
<dbReference type="PANTHER" id="PTHR42855:SF1">
    <property type="entry name" value="ABC TRANSPORTER DOMAIN-CONTAINING PROTEIN"/>
    <property type="match status" value="1"/>
</dbReference>
<keyword evidence="9" id="KW-0810">Translation regulation</keyword>
<dbReference type="InterPro" id="IPR037118">
    <property type="entry name" value="Val-tRNA_synth_C_sf"/>
</dbReference>
<dbReference type="InterPro" id="IPR017871">
    <property type="entry name" value="ABC_transporter-like_CS"/>
</dbReference>
<keyword evidence="7" id="KW-0378">Hydrolase</keyword>
<evidence type="ECO:0000256" key="5">
    <source>
        <dbReference type="ARBA" id="ARBA00022737"/>
    </source>
</evidence>
<keyword evidence="10" id="KW-0694">RNA-binding</keyword>
<organism evidence="14 15">
    <name type="scientific">Adhaeribacter swui</name>
    <dbReference type="NCBI Taxonomy" id="2086471"/>
    <lineage>
        <taxon>Bacteria</taxon>
        <taxon>Pseudomonadati</taxon>
        <taxon>Bacteroidota</taxon>
        <taxon>Cytophagia</taxon>
        <taxon>Cytophagales</taxon>
        <taxon>Hymenobacteraceae</taxon>
        <taxon>Adhaeribacter</taxon>
    </lineage>
</organism>
<evidence type="ECO:0000256" key="7">
    <source>
        <dbReference type="ARBA" id="ARBA00022801"/>
    </source>
</evidence>
<dbReference type="GO" id="GO:0006417">
    <property type="term" value="P:regulation of translation"/>
    <property type="evidence" value="ECO:0007669"/>
    <property type="project" value="UniProtKB-KW"/>
</dbReference>
<keyword evidence="2" id="KW-0963">Cytoplasm</keyword>
<protein>
    <submittedName>
        <fullName evidence="14">ABC-F family ATP-binding cassette domain-containing protein</fullName>
    </submittedName>
</protein>
<dbReference type="GO" id="GO:0005524">
    <property type="term" value="F:ATP binding"/>
    <property type="evidence" value="ECO:0007669"/>
    <property type="project" value="UniProtKB-KW"/>
</dbReference>
<dbReference type="EMBL" id="CP055156">
    <property type="protein sequence ID" value="QNF34630.1"/>
    <property type="molecule type" value="Genomic_DNA"/>
</dbReference>
<dbReference type="InterPro" id="IPR027417">
    <property type="entry name" value="P-loop_NTPase"/>
</dbReference>
<dbReference type="Gene3D" id="1.10.287.380">
    <property type="entry name" value="Valyl-tRNA synthetase, C-terminal domain"/>
    <property type="match status" value="1"/>
</dbReference>
<evidence type="ECO:0000259" key="13">
    <source>
        <dbReference type="PROSITE" id="PS50893"/>
    </source>
</evidence>
<keyword evidence="6" id="KW-0547">Nucleotide-binding</keyword>
<dbReference type="AlphaFoldDB" id="A0A7G7GBU6"/>
<dbReference type="PROSITE" id="PS00211">
    <property type="entry name" value="ABC_TRANSPORTER_1"/>
    <property type="match status" value="2"/>
</dbReference>
<dbReference type="PANTHER" id="PTHR42855">
    <property type="entry name" value="ABC TRANSPORTER ATP-BINDING SUBUNIT"/>
    <property type="match status" value="1"/>
</dbReference>
<feature type="region of interest" description="Disordered" evidence="12">
    <location>
        <begin position="525"/>
        <end position="563"/>
    </location>
</feature>
<keyword evidence="11" id="KW-0648">Protein biosynthesis</keyword>
<dbReference type="GO" id="GO:0003677">
    <property type="term" value="F:DNA binding"/>
    <property type="evidence" value="ECO:0007669"/>
    <property type="project" value="InterPro"/>
</dbReference>
<gene>
    <name evidence="14" type="ORF">HUW51_18555</name>
</gene>
<dbReference type="GO" id="GO:0000049">
    <property type="term" value="F:tRNA binding"/>
    <property type="evidence" value="ECO:0007669"/>
    <property type="project" value="UniProtKB-KW"/>
</dbReference>
<keyword evidence="5" id="KW-0677">Repeat</keyword>
<dbReference type="GO" id="GO:0019843">
    <property type="term" value="F:rRNA binding"/>
    <property type="evidence" value="ECO:0007669"/>
    <property type="project" value="UniProtKB-KW"/>
</dbReference>
<dbReference type="PROSITE" id="PS50893">
    <property type="entry name" value="ABC_TRANSPORTER_2"/>
    <property type="match status" value="2"/>
</dbReference>
<evidence type="ECO:0000256" key="4">
    <source>
        <dbReference type="ARBA" id="ARBA00022730"/>
    </source>
</evidence>
<evidence type="ECO:0000256" key="11">
    <source>
        <dbReference type="ARBA" id="ARBA00022917"/>
    </source>
</evidence>
<accession>A0A7G7GBU6</accession>
<evidence type="ECO:0000256" key="9">
    <source>
        <dbReference type="ARBA" id="ARBA00022845"/>
    </source>
</evidence>
<reference evidence="14 15" key="1">
    <citation type="journal article" date="2018" name="Int. J. Syst. Evol. Microbiol.">
        <title>Adhaeribacter swui sp. nov., isolated from wet mud.</title>
        <authorList>
            <person name="Kim D.U."/>
            <person name="Kim K.W."/>
            <person name="Kang M.S."/>
            <person name="Kim J.Y."/>
            <person name="Jang J.H."/>
            <person name="Kim M.K."/>
        </authorList>
    </citation>
    <scope>NUCLEOTIDE SEQUENCE [LARGE SCALE GENOMIC DNA]</scope>
    <source>
        <strain evidence="14 15">KCTC 52873</strain>
    </source>
</reference>
<evidence type="ECO:0000256" key="2">
    <source>
        <dbReference type="ARBA" id="ARBA00022490"/>
    </source>
</evidence>
<dbReference type="SUPFAM" id="SSF52540">
    <property type="entry name" value="P-loop containing nucleoside triphosphate hydrolases"/>
    <property type="match status" value="2"/>
</dbReference>
<dbReference type="CDD" id="cd03221">
    <property type="entry name" value="ABCF_EF-3"/>
    <property type="match status" value="2"/>
</dbReference>
<dbReference type="Pfam" id="PF00005">
    <property type="entry name" value="ABC_tran"/>
    <property type="match status" value="2"/>
</dbReference>
<dbReference type="InterPro" id="IPR003593">
    <property type="entry name" value="AAA+_ATPase"/>
</dbReference>
<dbReference type="InterPro" id="IPR032781">
    <property type="entry name" value="ABC_tran_Xtn"/>
</dbReference>
<keyword evidence="4" id="KW-0699">rRNA-binding</keyword>
<dbReference type="InterPro" id="IPR032524">
    <property type="entry name" value="ABC_tran_C"/>
</dbReference>
<evidence type="ECO:0000256" key="1">
    <source>
        <dbReference type="ARBA" id="ARBA00005868"/>
    </source>
</evidence>
<dbReference type="Gene3D" id="3.40.50.300">
    <property type="entry name" value="P-loop containing nucleotide triphosphate hydrolases"/>
    <property type="match status" value="2"/>
</dbReference>
<comment type="similarity">
    <text evidence="1">Belongs to the ABC transporter superfamily. ABCF family. Translational throttle EttA subfamily.</text>
</comment>
<dbReference type="RefSeq" id="WP_185271125.1">
    <property type="nucleotide sequence ID" value="NZ_CP055156.1"/>
</dbReference>
<keyword evidence="8 14" id="KW-0067">ATP-binding</keyword>
<feature type="domain" description="ABC transporter" evidence="13">
    <location>
        <begin position="314"/>
        <end position="532"/>
    </location>
</feature>
<evidence type="ECO:0000256" key="10">
    <source>
        <dbReference type="ARBA" id="ARBA00022884"/>
    </source>
</evidence>
<dbReference type="InterPro" id="IPR003439">
    <property type="entry name" value="ABC_transporter-like_ATP-bd"/>
</dbReference>
<dbReference type="SMART" id="SM00382">
    <property type="entry name" value="AAA"/>
    <property type="match status" value="2"/>
</dbReference>
<dbReference type="FunFam" id="3.40.50.300:FF:000011">
    <property type="entry name" value="Putative ABC transporter ATP-binding component"/>
    <property type="match status" value="1"/>
</dbReference>
<keyword evidence="15" id="KW-1185">Reference proteome</keyword>
<proteinExistence type="inferred from homology"/>
<dbReference type="Pfam" id="PF12848">
    <property type="entry name" value="ABC_tran_Xtn"/>
    <property type="match status" value="1"/>
</dbReference>
<dbReference type="FunFam" id="3.40.50.300:FF:000183">
    <property type="entry name" value="ABC transporter ATP-binding protein yjjK"/>
    <property type="match status" value="1"/>
</dbReference>
<sequence>MNYLSAENISKTFADRWLFRDLNFGISKGQRMALVGVNGSGKTTLLNVLAGKLAPDSGSVSIRKEIKVGYLGQQPEFNEAMTVQQTLFSGQNEIIETISQYERILLQENANPDELQRLMERMEELNAWDYETKVKQILSKFGINDLEKEIRHLSGGQKKRVAMARVLIEEPDLLIMDEPTNHLDLDTIEWLENVLSSPQQTILMVTHDRYFLDKVANEIVELDQGKVYSYKGNYAYFIEKKAERELQQDLEIEKARNLMRKELDWMRRQPKARGTKSKSRIDAFYDLKEKASSKVNQAQLELSVKTTRQGGKIIEVEKISKSFGAKKIVDNFSYVFKKKDRIGIIGENGAGKSTFLNMLTGKLKPDSGEVDPGQTTVVGYYTQDELTFKEDQRVIDIVKEIAEVVEMANGEVITASQFLQHFMFPPAQQYTLVGKLSGGEKRRLQLLRVLIKNPNFLILDEPTNDLDIITLNILEDFLLQFGGCLLIVSHDRYFMDQLVEHLFVFEGEGIIRNFPGNYSDYREWQAENEKEAAKPSTKPATPPPTATPEPATSAKRKASYSEKREYEQLENEIATLETEKEAIIIRMNSGIADHKQLAEDAARLKQIDQLLDQKSERWLELADIMD</sequence>
<keyword evidence="3" id="KW-0820">tRNA-binding</keyword>
<evidence type="ECO:0000313" key="14">
    <source>
        <dbReference type="EMBL" id="QNF34630.1"/>
    </source>
</evidence>
<evidence type="ECO:0000256" key="3">
    <source>
        <dbReference type="ARBA" id="ARBA00022555"/>
    </source>
</evidence>
<dbReference type="KEGG" id="aswu:HUW51_18555"/>
<dbReference type="GO" id="GO:0006412">
    <property type="term" value="P:translation"/>
    <property type="evidence" value="ECO:0007669"/>
    <property type="project" value="UniProtKB-KW"/>
</dbReference>
<evidence type="ECO:0000256" key="12">
    <source>
        <dbReference type="SAM" id="MobiDB-lite"/>
    </source>
</evidence>
<evidence type="ECO:0000313" key="15">
    <source>
        <dbReference type="Proteomes" id="UP000515237"/>
    </source>
</evidence>
<evidence type="ECO:0000256" key="6">
    <source>
        <dbReference type="ARBA" id="ARBA00022741"/>
    </source>
</evidence>
<dbReference type="GO" id="GO:0016887">
    <property type="term" value="F:ATP hydrolysis activity"/>
    <property type="evidence" value="ECO:0007669"/>
    <property type="project" value="InterPro"/>
</dbReference>
<dbReference type="Proteomes" id="UP000515237">
    <property type="component" value="Chromosome"/>
</dbReference>
<name>A0A7G7GBU6_9BACT</name>
<dbReference type="InterPro" id="IPR051309">
    <property type="entry name" value="ABCF_ATPase"/>
</dbReference>
<feature type="domain" description="ABC transporter" evidence="13">
    <location>
        <begin position="4"/>
        <end position="249"/>
    </location>
</feature>
<evidence type="ECO:0000256" key="8">
    <source>
        <dbReference type="ARBA" id="ARBA00022840"/>
    </source>
</evidence>